<organism evidence="2">
    <name type="scientific">Chaetoceros debilis</name>
    <dbReference type="NCBI Taxonomy" id="122233"/>
    <lineage>
        <taxon>Eukaryota</taxon>
        <taxon>Sar</taxon>
        <taxon>Stramenopiles</taxon>
        <taxon>Ochrophyta</taxon>
        <taxon>Bacillariophyta</taxon>
        <taxon>Coscinodiscophyceae</taxon>
        <taxon>Chaetocerotophycidae</taxon>
        <taxon>Chaetocerotales</taxon>
        <taxon>Chaetocerotaceae</taxon>
        <taxon>Chaetoceros</taxon>
    </lineage>
</organism>
<sequence>MEENEGITSNIDGTEDQVAPLNFTAATELFVTCQSKLSMHQLTHEHLSFRQYWIFTIPIAILTMISGIMAFLASSEMFSANTNTIFSAIVGSLAAVGGFFQSLSGSCKYGERATMHLSASEDLKALCDNLELLQTEASQMSQDDRQKAEHIDTIGTIRSKYQQCIQGCKSEIPLRIDDAYKKIDSEMAMTWTRKAKDDLETGEDGIDNVGPILMAAAYHEVATQITRSFKWPMYISGDINAIIKNSMDNIRKKKKSGATFWK</sequence>
<name>A0A6S8RB26_9STRA</name>
<keyword evidence="1" id="KW-1133">Transmembrane helix</keyword>
<evidence type="ECO:0000313" key="2">
    <source>
        <dbReference type="EMBL" id="CAE0457109.1"/>
    </source>
</evidence>
<protein>
    <recommendedName>
        <fullName evidence="4">SMODS and SLOG-associating 2TM effector domain-containing protein</fullName>
    </recommendedName>
</protein>
<accession>A0A6S8RB26</accession>
<dbReference type="AlphaFoldDB" id="A0A6S8RB26"/>
<dbReference type="EMBL" id="HBIO01002799">
    <property type="protein sequence ID" value="CAE0457109.1"/>
    <property type="molecule type" value="Transcribed_RNA"/>
</dbReference>
<evidence type="ECO:0000256" key="1">
    <source>
        <dbReference type="SAM" id="Phobius"/>
    </source>
</evidence>
<feature type="transmembrane region" description="Helical" evidence="1">
    <location>
        <begin position="85"/>
        <end position="103"/>
    </location>
</feature>
<evidence type="ECO:0008006" key="4">
    <source>
        <dbReference type="Google" id="ProtNLM"/>
    </source>
</evidence>
<dbReference type="EMBL" id="HBIO01002800">
    <property type="protein sequence ID" value="CAE0457110.1"/>
    <property type="molecule type" value="Transcribed_RNA"/>
</dbReference>
<gene>
    <name evidence="2" type="ORF">CDEB00056_LOCUS1950</name>
    <name evidence="3" type="ORF">CDEB00056_LOCUS1951</name>
</gene>
<keyword evidence="1" id="KW-0812">Transmembrane</keyword>
<reference evidence="2" key="1">
    <citation type="submission" date="2021-01" db="EMBL/GenBank/DDBJ databases">
        <authorList>
            <person name="Corre E."/>
            <person name="Pelletier E."/>
            <person name="Niang G."/>
            <person name="Scheremetjew M."/>
            <person name="Finn R."/>
            <person name="Kale V."/>
            <person name="Holt S."/>
            <person name="Cochrane G."/>
            <person name="Meng A."/>
            <person name="Brown T."/>
            <person name="Cohen L."/>
        </authorList>
    </citation>
    <scope>NUCLEOTIDE SEQUENCE</scope>
    <source>
        <strain evidence="2">MM31A-1</strain>
    </source>
</reference>
<evidence type="ECO:0000313" key="3">
    <source>
        <dbReference type="EMBL" id="CAE0457110.1"/>
    </source>
</evidence>
<feature type="transmembrane region" description="Helical" evidence="1">
    <location>
        <begin position="52"/>
        <end position="73"/>
    </location>
</feature>
<proteinExistence type="predicted"/>
<keyword evidence="1" id="KW-0472">Membrane</keyword>